<proteinExistence type="predicted"/>
<dbReference type="EMBL" id="JANAKD010000080">
    <property type="protein sequence ID" value="KAJ3497934.1"/>
    <property type="molecule type" value="Genomic_DNA"/>
</dbReference>
<keyword evidence="2" id="KW-1185">Reference proteome</keyword>
<protein>
    <submittedName>
        <fullName evidence="1">Uncharacterized protein</fullName>
    </submittedName>
</protein>
<name>A0ACC1R5F1_9HYPO</name>
<evidence type="ECO:0000313" key="1">
    <source>
        <dbReference type="EMBL" id="KAJ3497934.1"/>
    </source>
</evidence>
<comment type="caution">
    <text evidence="1">The sequence shown here is derived from an EMBL/GenBank/DDBJ whole genome shotgun (WGS) entry which is preliminary data.</text>
</comment>
<organism evidence="1 2">
    <name type="scientific">Lecanicillium saksenae</name>
    <dbReference type="NCBI Taxonomy" id="468837"/>
    <lineage>
        <taxon>Eukaryota</taxon>
        <taxon>Fungi</taxon>
        <taxon>Dikarya</taxon>
        <taxon>Ascomycota</taxon>
        <taxon>Pezizomycotina</taxon>
        <taxon>Sordariomycetes</taxon>
        <taxon>Hypocreomycetidae</taxon>
        <taxon>Hypocreales</taxon>
        <taxon>Cordycipitaceae</taxon>
        <taxon>Lecanicillium</taxon>
    </lineage>
</organism>
<sequence>MLQLFRRVHEMMLRRKRGISTAPSKRCVIERFDRIQCLSQNAVLTLLSKLDSFGAISFTYSANSYDQLRNEIPGAFHASALKVAFSGAGFRVEGCVVDDTGLAKLKMELNDELDHLLIERGCDIIHGGMVLNVQISVIREVLREPFCRVLVENAADNEAFAHFTIQLASQCAKYATEKLLGSIGPHKTVRLLDRLIGWCATFSALARRATDPGWHPFTQNNTTRKMGQ</sequence>
<evidence type="ECO:0000313" key="2">
    <source>
        <dbReference type="Proteomes" id="UP001148737"/>
    </source>
</evidence>
<accession>A0ACC1R5F1</accession>
<gene>
    <name evidence="1" type="ORF">NLG97_g1518</name>
</gene>
<reference evidence="1" key="1">
    <citation type="submission" date="2022-07" db="EMBL/GenBank/DDBJ databases">
        <title>Genome Sequence of Lecanicillium saksenae.</title>
        <authorList>
            <person name="Buettner E."/>
        </authorList>
    </citation>
    <scope>NUCLEOTIDE SEQUENCE</scope>
    <source>
        <strain evidence="1">VT-O1</strain>
    </source>
</reference>
<dbReference type="Proteomes" id="UP001148737">
    <property type="component" value="Unassembled WGS sequence"/>
</dbReference>